<dbReference type="PANTHER" id="PTHR36378">
    <property type="entry name" value="COTTON FIBER PROTEIN"/>
    <property type="match status" value="1"/>
</dbReference>
<comment type="caution">
    <text evidence="1">The sequence shown here is derived from an EMBL/GenBank/DDBJ whole genome shotgun (WGS) entry which is preliminary data.</text>
</comment>
<reference evidence="1 2" key="1">
    <citation type="submission" date="2020-08" db="EMBL/GenBank/DDBJ databases">
        <title>Plant Genome Project.</title>
        <authorList>
            <person name="Zhang R.-G."/>
        </authorList>
    </citation>
    <scope>NUCLEOTIDE SEQUENCE [LARGE SCALE GENOMIC DNA]</scope>
    <source>
        <tissue evidence="1">Rhizome</tissue>
    </source>
</reference>
<dbReference type="Proteomes" id="UP000734854">
    <property type="component" value="Unassembled WGS sequence"/>
</dbReference>
<proteinExistence type="predicted"/>
<dbReference type="InterPro" id="IPR008480">
    <property type="entry name" value="DUF761_pln"/>
</dbReference>
<sequence>MEKDGDNVMVVVAAAAATTISPAKSELGKKNKKKAKKKFSIIRATFIAVRRFFSKNKPRIGKEIAILKPSNGGDGVLKGLGFVGTVRPLCLQGDHRSQSLPPLLPPPPPSGHEAFHDVCSPPHAASPSNEDCISRYASAEDLHALDDPAVEEGSGGGGDGAPKVVDEWAEEFIAKFYHQMCLQRQNSVDDREEAQEDKTI</sequence>
<protein>
    <submittedName>
        <fullName evidence="1">Uncharacterized protein</fullName>
    </submittedName>
</protein>
<dbReference type="OrthoDB" id="1926607at2759"/>
<name>A0A8J5L139_ZINOF</name>
<organism evidence="1 2">
    <name type="scientific">Zingiber officinale</name>
    <name type="common">Ginger</name>
    <name type="synonym">Amomum zingiber</name>
    <dbReference type="NCBI Taxonomy" id="94328"/>
    <lineage>
        <taxon>Eukaryota</taxon>
        <taxon>Viridiplantae</taxon>
        <taxon>Streptophyta</taxon>
        <taxon>Embryophyta</taxon>
        <taxon>Tracheophyta</taxon>
        <taxon>Spermatophyta</taxon>
        <taxon>Magnoliopsida</taxon>
        <taxon>Liliopsida</taxon>
        <taxon>Zingiberales</taxon>
        <taxon>Zingiberaceae</taxon>
        <taxon>Zingiber</taxon>
    </lineage>
</organism>
<keyword evidence="2" id="KW-1185">Reference proteome</keyword>
<evidence type="ECO:0000313" key="2">
    <source>
        <dbReference type="Proteomes" id="UP000734854"/>
    </source>
</evidence>
<evidence type="ECO:0000313" key="1">
    <source>
        <dbReference type="EMBL" id="KAG6497486.1"/>
    </source>
</evidence>
<gene>
    <name evidence="1" type="ORF">ZIOFF_045387</name>
</gene>
<dbReference type="EMBL" id="JACMSC010000012">
    <property type="protein sequence ID" value="KAG6497486.1"/>
    <property type="molecule type" value="Genomic_DNA"/>
</dbReference>
<dbReference type="PANTHER" id="PTHR36378:SF1">
    <property type="entry name" value="COTTON FIBER PROTEIN"/>
    <property type="match status" value="1"/>
</dbReference>
<dbReference type="Pfam" id="PF05553">
    <property type="entry name" value="DUF761"/>
    <property type="match status" value="1"/>
</dbReference>
<dbReference type="AlphaFoldDB" id="A0A8J5L139"/>
<accession>A0A8J5L139</accession>